<proteinExistence type="predicted"/>
<evidence type="ECO:0000256" key="1">
    <source>
        <dbReference type="SAM" id="MobiDB-lite"/>
    </source>
</evidence>
<protein>
    <submittedName>
        <fullName evidence="2">Uncharacterized protein</fullName>
    </submittedName>
</protein>
<feature type="compositionally biased region" description="Basic and acidic residues" evidence="1">
    <location>
        <begin position="207"/>
        <end position="218"/>
    </location>
</feature>
<evidence type="ECO:0000313" key="3">
    <source>
        <dbReference type="Proteomes" id="UP001189429"/>
    </source>
</evidence>
<feature type="compositionally biased region" description="Low complexity" evidence="1">
    <location>
        <begin position="190"/>
        <end position="200"/>
    </location>
</feature>
<accession>A0ABN9XI02</accession>
<feature type="region of interest" description="Disordered" evidence="1">
    <location>
        <begin position="645"/>
        <end position="685"/>
    </location>
</feature>
<comment type="caution">
    <text evidence="2">The sequence shown here is derived from an EMBL/GenBank/DDBJ whole genome shotgun (WGS) entry which is preliminary data.</text>
</comment>
<dbReference type="Proteomes" id="UP001189429">
    <property type="component" value="Unassembled WGS sequence"/>
</dbReference>
<gene>
    <name evidence="2" type="ORF">PCOR1329_LOCUS76036</name>
</gene>
<keyword evidence="3" id="KW-1185">Reference proteome</keyword>
<dbReference type="EMBL" id="CAUYUJ010020418">
    <property type="protein sequence ID" value="CAK0898041.1"/>
    <property type="molecule type" value="Genomic_DNA"/>
</dbReference>
<reference evidence="2" key="1">
    <citation type="submission" date="2023-10" db="EMBL/GenBank/DDBJ databases">
        <authorList>
            <person name="Chen Y."/>
            <person name="Shah S."/>
            <person name="Dougan E. K."/>
            <person name="Thang M."/>
            <person name="Chan C."/>
        </authorList>
    </citation>
    <scope>NUCLEOTIDE SEQUENCE [LARGE SCALE GENOMIC DNA]</scope>
</reference>
<evidence type="ECO:0000313" key="2">
    <source>
        <dbReference type="EMBL" id="CAK0898041.1"/>
    </source>
</evidence>
<name>A0ABN9XI02_9DINO</name>
<feature type="compositionally biased region" description="Basic and acidic residues" evidence="1">
    <location>
        <begin position="675"/>
        <end position="685"/>
    </location>
</feature>
<feature type="compositionally biased region" description="Low complexity" evidence="1">
    <location>
        <begin position="172"/>
        <end position="183"/>
    </location>
</feature>
<sequence>MSRGGGLHNLSATTLRDEIAALVPSAAQWESARKALRSWQMETDDNKCKLLLVLRNHKERVYAADIRRAQAKVVEVQEDYLLRKVWLVKKSMNPEVGTKVPLKWQIDPQSVERFPAGVARDEVWVIDSGYPRHELGPGVLEFHMKIGQREEWEPTPAAALEDGPAPDPPAARVPRPSAGAAPGPSGGAGVASTAAAPGPALKKKVLRDRTSDPKDKLSLEEIAQSAKAEADKGRFTSDNKASNENLLFWCGEFLVCLRESKVADPIPTSIPKHLKFFIDFVVEDCLLDTNSYPHLHAFAPFLKDCEAVYSDALSAYGKGVLAVATVPLGGNAGVQVPGLLGRKSHRFHTSPFMMGFQKANNEKMYSDLESAHQMTDAERVAKISSLLTSAGADTKSASALDESKSTALQVMATLLGQAPDATKFTYLIDDLSRYDALQAWSPAHALFDLKQFALVQPRWKDMQVGKIVAGIKTLSKNEDVLAKIPSPVMRGIAGDYRKLAAFASEQEDQGAWQAVAEDLLREILESKLGLKPESGGRDPQWPALFGAAPAAALKALYKIVGIASKKFQERGGTCLGALRASHSKADEIVMITMRKKEWDGMKCKVIRCNASQVVCEVLEGTTKVEKGTKRSFSIVNVKKTTAAPESELAKRLKTGGAPASEDEKNAQTQANMEKIFGKKKGDDED</sequence>
<feature type="region of interest" description="Disordered" evidence="1">
    <location>
        <begin position="157"/>
        <end position="218"/>
    </location>
</feature>
<organism evidence="2 3">
    <name type="scientific">Prorocentrum cordatum</name>
    <dbReference type="NCBI Taxonomy" id="2364126"/>
    <lineage>
        <taxon>Eukaryota</taxon>
        <taxon>Sar</taxon>
        <taxon>Alveolata</taxon>
        <taxon>Dinophyceae</taxon>
        <taxon>Prorocentrales</taxon>
        <taxon>Prorocentraceae</taxon>
        <taxon>Prorocentrum</taxon>
    </lineage>
</organism>